<sequence length="368" mass="38683">MIAIIAGGYILWNPPWTLDSHAALPPPPPPPVPVQVAAVTPRDVPLYLGGLGTVQAFNTVTVKSQVDGQLQKVAFTEGQPVKTGDLLAQIDPRPFQAALDQATAKKAQDEAQLANAKRDLQRFEDLAKQGYAAQQQDDTQRALVAQLQAQILGDEAAIANAQTQLDYTTITSPIDGRTGIRLVDQGNIVHAADANGLVVVTQLAPISVIFTLPEDQLAQVRKAMAAGTVAIAAVSSDGKTQIAAGTLALVDNQIDQTTGTIRLKGTFPNGDGALWPGEFVTIRLLADTARNVTTVPARALQRGPDGYYVYVVAANGTVDIRKLKVGQIADGVAVIDDGVTAGEQIVTSGQYRLQPGVHIEAKSADAPS</sequence>
<name>A0A5J6MXP3_9PROT</name>
<feature type="domain" description="Multidrug resistance protein MdtA-like beta-barrel" evidence="10">
    <location>
        <begin position="205"/>
        <end position="287"/>
    </location>
</feature>
<dbReference type="GO" id="GO:0015562">
    <property type="term" value="F:efflux transmembrane transporter activity"/>
    <property type="evidence" value="ECO:0007669"/>
    <property type="project" value="TreeGrafter"/>
</dbReference>
<keyword evidence="3" id="KW-0813">Transport</keyword>
<dbReference type="InterPro" id="IPR058624">
    <property type="entry name" value="MdtA-like_HH"/>
</dbReference>
<accession>A0A5J6MXP3</accession>
<evidence type="ECO:0000256" key="4">
    <source>
        <dbReference type="ARBA" id="ARBA00022475"/>
    </source>
</evidence>
<gene>
    <name evidence="12" type="ORF">FRZ61_18830</name>
</gene>
<keyword evidence="4" id="KW-1003">Cell membrane</keyword>
<comment type="subcellular location">
    <subcellularLocation>
        <location evidence="1">Cell membrane</location>
    </subcellularLocation>
</comment>
<dbReference type="InterPro" id="IPR058626">
    <property type="entry name" value="MdtA-like_b-barrel"/>
</dbReference>
<keyword evidence="13" id="KW-1185">Reference proteome</keyword>
<keyword evidence="7" id="KW-0175">Coiled coil</keyword>
<dbReference type="Gene3D" id="2.40.50.100">
    <property type="match status" value="1"/>
</dbReference>
<dbReference type="NCBIfam" id="TIGR01730">
    <property type="entry name" value="RND_mfp"/>
    <property type="match status" value="1"/>
</dbReference>
<dbReference type="KEGG" id="hadh:FRZ61_18830"/>
<feature type="domain" description="Multidrug resistance protein MdtA-like alpha-helical hairpin" evidence="8">
    <location>
        <begin position="99"/>
        <end position="168"/>
    </location>
</feature>
<evidence type="ECO:0000259" key="9">
    <source>
        <dbReference type="Pfam" id="PF25917"/>
    </source>
</evidence>
<evidence type="ECO:0000256" key="5">
    <source>
        <dbReference type="ARBA" id="ARBA00022519"/>
    </source>
</evidence>
<dbReference type="PANTHER" id="PTHR30469">
    <property type="entry name" value="MULTIDRUG RESISTANCE PROTEIN MDTA"/>
    <property type="match status" value="1"/>
</dbReference>
<dbReference type="InterPro" id="IPR058627">
    <property type="entry name" value="MdtA-like_C"/>
</dbReference>
<dbReference type="GO" id="GO:1990281">
    <property type="term" value="C:efflux pump complex"/>
    <property type="evidence" value="ECO:0007669"/>
    <property type="project" value="TreeGrafter"/>
</dbReference>
<evidence type="ECO:0000259" key="8">
    <source>
        <dbReference type="Pfam" id="PF25876"/>
    </source>
</evidence>
<dbReference type="PANTHER" id="PTHR30469:SF12">
    <property type="entry name" value="MULTIDRUG RESISTANCE PROTEIN MDTA"/>
    <property type="match status" value="1"/>
</dbReference>
<dbReference type="Pfam" id="PF25944">
    <property type="entry name" value="Beta-barrel_RND"/>
    <property type="match status" value="1"/>
</dbReference>
<dbReference type="AlphaFoldDB" id="A0A5J6MXP3"/>
<protein>
    <submittedName>
        <fullName evidence="12">Multidrug resistance protein</fullName>
    </submittedName>
</protein>
<organism evidence="12 13">
    <name type="scientific">Hypericibacter adhaerens</name>
    <dbReference type="NCBI Taxonomy" id="2602016"/>
    <lineage>
        <taxon>Bacteria</taxon>
        <taxon>Pseudomonadati</taxon>
        <taxon>Pseudomonadota</taxon>
        <taxon>Alphaproteobacteria</taxon>
        <taxon>Rhodospirillales</taxon>
        <taxon>Dongiaceae</taxon>
        <taxon>Hypericibacter</taxon>
    </lineage>
</organism>
<dbReference type="Proteomes" id="UP000325797">
    <property type="component" value="Chromosome"/>
</dbReference>
<dbReference type="Pfam" id="PF25876">
    <property type="entry name" value="HH_MFP_RND"/>
    <property type="match status" value="1"/>
</dbReference>
<evidence type="ECO:0000259" key="11">
    <source>
        <dbReference type="Pfam" id="PF25967"/>
    </source>
</evidence>
<evidence type="ECO:0000256" key="6">
    <source>
        <dbReference type="ARBA" id="ARBA00023136"/>
    </source>
</evidence>
<feature type="coiled-coil region" evidence="7">
    <location>
        <begin position="99"/>
        <end position="164"/>
    </location>
</feature>
<dbReference type="InterPro" id="IPR058625">
    <property type="entry name" value="MdtA-like_BSH"/>
</dbReference>
<feature type="domain" description="Multidrug resistance protein MdtA-like barrel-sandwich hybrid" evidence="9">
    <location>
        <begin position="58"/>
        <end position="201"/>
    </location>
</feature>
<evidence type="ECO:0000313" key="12">
    <source>
        <dbReference type="EMBL" id="QEX21954.1"/>
    </source>
</evidence>
<feature type="domain" description="Multidrug resistance protein MdtA-like C-terminal permuted SH3" evidence="11">
    <location>
        <begin position="291"/>
        <end position="349"/>
    </location>
</feature>
<proteinExistence type="inferred from homology"/>
<dbReference type="Pfam" id="PF25967">
    <property type="entry name" value="RND-MFP_C"/>
    <property type="match status" value="1"/>
</dbReference>
<evidence type="ECO:0000256" key="3">
    <source>
        <dbReference type="ARBA" id="ARBA00022448"/>
    </source>
</evidence>
<dbReference type="Gene3D" id="2.40.420.20">
    <property type="match status" value="1"/>
</dbReference>
<evidence type="ECO:0000256" key="7">
    <source>
        <dbReference type="SAM" id="Coils"/>
    </source>
</evidence>
<dbReference type="SUPFAM" id="SSF111369">
    <property type="entry name" value="HlyD-like secretion proteins"/>
    <property type="match status" value="1"/>
</dbReference>
<evidence type="ECO:0000313" key="13">
    <source>
        <dbReference type="Proteomes" id="UP000325797"/>
    </source>
</evidence>
<dbReference type="Gene3D" id="1.10.287.470">
    <property type="entry name" value="Helix hairpin bin"/>
    <property type="match status" value="1"/>
</dbReference>
<evidence type="ECO:0000256" key="1">
    <source>
        <dbReference type="ARBA" id="ARBA00004236"/>
    </source>
</evidence>
<evidence type="ECO:0000256" key="2">
    <source>
        <dbReference type="ARBA" id="ARBA00009477"/>
    </source>
</evidence>
<dbReference type="InterPro" id="IPR006143">
    <property type="entry name" value="RND_pump_MFP"/>
</dbReference>
<dbReference type="Pfam" id="PF25917">
    <property type="entry name" value="BSH_RND"/>
    <property type="match status" value="1"/>
</dbReference>
<keyword evidence="6" id="KW-0472">Membrane</keyword>
<comment type="similarity">
    <text evidence="2">Belongs to the membrane fusion protein (MFP) (TC 8.A.1) family.</text>
</comment>
<keyword evidence="5" id="KW-0997">Cell inner membrane</keyword>
<dbReference type="EMBL" id="CP042582">
    <property type="protein sequence ID" value="QEX21954.1"/>
    <property type="molecule type" value="Genomic_DNA"/>
</dbReference>
<evidence type="ECO:0000259" key="10">
    <source>
        <dbReference type="Pfam" id="PF25944"/>
    </source>
</evidence>
<reference evidence="12 13" key="1">
    <citation type="submission" date="2019-08" db="EMBL/GenBank/DDBJ databases">
        <title>Hyperibacter terrae gen. nov., sp. nov. and Hyperibacter viscosus sp. nov., two new members in the family Rhodospirillaceae isolated from the rhizosphere of Hypericum perforatum.</title>
        <authorList>
            <person name="Noviana Z."/>
        </authorList>
    </citation>
    <scope>NUCLEOTIDE SEQUENCE [LARGE SCALE GENOMIC DNA]</scope>
    <source>
        <strain evidence="12 13">R5959</strain>
    </source>
</reference>
<dbReference type="Gene3D" id="2.40.30.170">
    <property type="match status" value="1"/>
</dbReference>